<keyword evidence="4" id="KW-1185">Reference proteome</keyword>
<feature type="compositionally biased region" description="Basic and acidic residues" evidence="2">
    <location>
        <begin position="187"/>
        <end position="202"/>
    </location>
</feature>
<dbReference type="AlphaFoldDB" id="A0A9W8YRE1"/>
<dbReference type="PANTHER" id="PTHR35392">
    <property type="entry name" value="ZN(II)2CYS6 TRANSCRIPTION FACTOR (EUROFUNG)-RELATED-RELATED"/>
    <property type="match status" value="1"/>
</dbReference>
<dbReference type="EMBL" id="JAPEVB010000003">
    <property type="protein sequence ID" value="KAJ4390789.1"/>
    <property type="molecule type" value="Genomic_DNA"/>
</dbReference>
<feature type="region of interest" description="Disordered" evidence="2">
    <location>
        <begin position="329"/>
        <end position="356"/>
    </location>
</feature>
<evidence type="ECO:0000256" key="1">
    <source>
        <dbReference type="ARBA" id="ARBA00023242"/>
    </source>
</evidence>
<keyword evidence="1" id="KW-0539">Nucleus</keyword>
<accession>A0A9W8YRE1</accession>
<sequence length="845" mass="94232">MGRRPNVVIQEYFHRGPKLEDNSNRYPQTCKLCGEQFPKGRFDSLTNHLTKRCTMISQTQRINACLALNGINATRTPRSHQSRQQQQQQQTQHAQQQFQQNQAQMPPLDLSLLQSQQSWTPLETLAEVSRQQITHLNEHGEDGGHSHHAFPGSDLISGNITSTGSGDQYHVQDHFALNSPQSTSQKDQSEEKQGALETEHQSNDQQLHPPRENSEVTDEVRNLDVAAAAAAQLNSATMLDPTLFNNLAGNLAGNLGEQLAQAIGSVEPGRDGKGGPVRDTSSTVQQGAESTASPNVERAVLEHRSPDPISPSDAARLAAAESTFVVSALSNSTTAPDDPSQGVSDVPGGNSQLPWGQFTYMTNNPTPPKPTPMQPMMGIPTRSVFRLDQNGAKGRHSRARFSEPRRKEVQNIRRIGACIRCRILRKTCSQGDPCETCRKVLSPRIWNTGCIRTKFTDKLDLYGARVQAHNCSRTIEQLKQASNIAYPRVVLEASHSDEGVALTFEALRATKAGEYVDPTLSEEYQTIFPRILMADPRYDLPEKMQVYVEQILPELVRKEEATFSRITLEMALEQAASSENRILKLALDLWGYVEMIERELKWKYSVQASPVAREKARPITKETDEDLYKLLGLQMSTAAEVKAEMTSKQLLLHMGRDLQDGRAVVDKPMFCAILLLLLSVEKSTWAFLIWERVPQLKDHWPLQAPPSDFTTQGDQLAELLRMLLTIRKALPKVTVREEDDVLTTEDPEYESYFEQINLKASDVVQRRLDPPFHEMTSRTLELRYCSTILLPEHLLPPQDGTEEAPIQDADVALASQAAHSGPQTEVTYDGVQNDSGNAVTPHEVA</sequence>
<feature type="compositionally biased region" description="Polar residues" evidence="2">
    <location>
        <begin position="156"/>
        <end position="166"/>
    </location>
</feature>
<evidence type="ECO:0000313" key="4">
    <source>
        <dbReference type="Proteomes" id="UP001140453"/>
    </source>
</evidence>
<feature type="region of interest" description="Disordered" evidence="2">
    <location>
        <begin position="137"/>
        <end position="218"/>
    </location>
</feature>
<dbReference type="GO" id="GO:0000981">
    <property type="term" value="F:DNA-binding transcription factor activity, RNA polymerase II-specific"/>
    <property type="evidence" value="ECO:0007669"/>
    <property type="project" value="InterPro"/>
</dbReference>
<evidence type="ECO:0000256" key="2">
    <source>
        <dbReference type="SAM" id="MobiDB-lite"/>
    </source>
</evidence>
<feature type="region of interest" description="Disordered" evidence="2">
    <location>
        <begin position="75"/>
        <end position="102"/>
    </location>
</feature>
<dbReference type="PANTHER" id="PTHR35392:SF2">
    <property type="entry name" value="ZN(II)2CYS6 TRANSCRIPTION FACTOR (EUROFUNG)"/>
    <property type="match status" value="1"/>
</dbReference>
<feature type="region of interest" description="Disordered" evidence="2">
    <location>
        <begin position="265"/>
        <end position="314"/>
    </location>
</feature>
<proteinExistence type="predicted"/>
<dbReference type="InterPro" id="IPR052973">
    <property type="entry name" value="Fungal_sec-metab_reg_TF"/>
</dbReference>
<feature type="compositionally biased region" description="Polar residues" evidence="2">
    <location>
        <begin position="817"/>
        <end position="838"/>
    </location>
</feature>
<feature type="region of interest" description="Disordered" evidence="2">
    <location>
        <begin position="812"/>
        <end position="845"/>
    </location>
</feature>
<feature type="compositionally biased region" description="Polar residues" evidence="2">
    <location>
        <begin position="279"/>
        <end position="294"/>
    </location>
</feature>
<evidence type="ECO:0000313" key="3">
    <source>
        <dbReference type="EMBL" id="KAJ4390789.1"/>
    </source>
</evidence>
<protein>
    <recommendedName>
        <fullName evidence="5">Zn(2)-C6 fungal-type domain-containing protein</fullName>
    </recommendedName>
</protein>
<dbReference type="OrthoDB" id="5417895at2759"/>
<comment type="caution">
    <text evidence="3">The sequence shown here is derived from an EMBL/GenBank/DDBJ whole genome shotgun (WGS) entry which is preliminary data.</text>
</comment>
<reference evidence="3" key="1">
    <citation type="submission" date="2022-10" db="EMBL/GenBank/DDBJ databases">
        <title>Tapping the CABI collections for fungal endophytes: first genome assemblies for Collariella, Neodidymelliopsis, Ascochyta clinopodiicola, Didymella pomorum, Didymosphaeria variabile, Neocosmospora piperis and Neocucurbitaria cava.</title>
        <authorList>
            <person name="Hill R."/>
        </authorList>
    </citation>
    <scope>NUCLEOTIDE SEQUENCE</scope>
    <source>
        <strain evidence="3">IMI 355082</strain>
    </source>
</reference>
<gene>
    <name evidence="3" type="ORF">N0V93_004387</name>
</gene>
<dbReference type="InterPro" id="IPR001138">
    <property type="entry name" value="Zn2Cys6_DnaBD"/>
</dbReference>
<dbReference type="GO" id="GO:0008270">
    <property type="term" value="F:zinc ion binding"/>
    <property type="evidence" value="ECO:0007669"/>
    <property type="project" value="InterPro"/>
</dbReference>
<name>A0A9W8YRE1_9PEZI</name>
<feature type="compositionally biased region" description="Basic and acidic residues" evidence="2">
    <location>
        <begin position="209"/>
        <end position="218"/>
    </location>
</feature>
<organism evidence="3 4">
    <name type="scientific">Gnomoniopsis smithogilvyi</name>
    <dbReference type="NCBI Taxonomy" id="1191159"/>
    <lineage>
        <taxon>Eukaryota</taxon>
        <taxon>Fungi</taxon>
        <taxon>Dikarya</taxon>
        <taxon>Ascomycota</taxon>
        <taxon>Pezizomycotina</taxon>
        <taxon>Sordariomycetes</taxon>
        <taxon>Sordariomycetidae</taxon>
        <taxon>Diaporthales</taxon>
        <taxon>Gnomoniaceae</taxon>
        <taxon>Gnomoniopsis</taxon>
    </lineage>
</organism>
<evidence type="ECO:0008006" key="5">
    <source>
        <dbReference type="Google" id="ProtNLM"/>
    </source>
</evidence>
<dbReference type="Proteomes" id="UP001140453">
    <property type="component" value="Unassembled WGS sequence"/>
</dbReference>
<feature type="compositionally biased region" description="Low complexity" evidence="2">
    <location>
        <begin position="82"/>
        <end position="102"/>
    </location>
</feature>
<dbReference type="CDD" id="cd00067">
    <property type="entry name" value="GAL4"/>
    <property type="match status" value="1"/>
</dbReference>